<dbReference type="EMBL" id="CAXAMM010001559">
    <property type="protein sequence ID" value="CAK8992491.1"/>
    <property type="molecule type" value="Genomic_DNA"/>
</dbReference>
<dbReference type="Proteomes" id="UP001642464">
    <property type="component" value="Unassembled WGS sequence"/>
</dbReference>
<protein>
    <submittedName>
        <fullName evidence="1">Uncharacterized protein</fullName>
    </submittedName>
</protein>
<name>A0ABP0HQL3_9DINO</name>
<proteinExistence type="predicted"/>
<keyword evidence="2" id="KW-1185">Reference proteome</keyword>
<reference evidence="1 2" key="1">
    <citation type="submission" date="2024-02" db="EMBL/GenBank/DDBJ databases">
        <authorList>
            <person name="Chen Y."/>
            <person name="Shah S."/>
            <person name="Dougan E. K."/>
            <person name="Thang M."/>
            <person name="Chan C."/>
        </authorList>
    </citation>
    <scope>NUCLEOTIDE SEQUENCE [LARGE SCALE GENOMIC DNA]</scope>
</reference>
<evidence type="ECO:0000313" key="1">
    <source>
        <dbReference type="EMBL" id="CAK8992491.1"/>
    </source>
</evidence>
<evidence type="ECO:0000313" key="2">
    <source>
        <dbReference type="Proteomes" id="UP001642464"/>
    </source>
</evidence>
<organism evidence="1 2">
    <name type="scientific">Durusdinium trenchii</name>
    <dbReference type="NCBI Taxonomy" id="1381693"/>
    <lineage>
        <taxon>Eukaryota</taxon>
        <taxon>Sar</taxon>
        <taxon>Alveolata</taxon>
        <taxon>Dinophyceae</taxon>
        <taxon>Suessiales</taxon>
        <taxon>Symbiodiniaceae</taxon>
        <taxon>Durusdinium</taxon>
    </lineage>
</organism>
<accession>A0ABP0HQL3</accession>
<gene>
    <name evidence="1" type="ORF">SCF082_LOCUS3125</name>
</gene>
<sequence>MKLWIAMLSACALAQDFEDAELLAAVEAEDCFSEDCDAAALHLAQLRATYYKEQTETVPKYQYFPSEDLDLDYALQEDSDSAINFVQTSAQYVPNRMAIDATGHVTSPETVQRSLGHSGVISVSADGRVHTEI</sequence>
<comment type="caution">
    <text evidence="1">The sequence shown here is derived from an EMBL/GenBank/DDBJ whole genome shotgun (WGS) entry which is preliminary data.</text>
</comment>